<evidence type="ECO:0000313" key="1">
    <source>
        <dbReference type="EMBL" id="KRR14910.1"/>
    </source>
</evidence>
<dbReference type="EMBL" id="LLXZ01000009">
    <property type="protein sequence ID" value="KRR14910.1"/>
    <property type="molecule type" value="Genomic_DNA"/>
</dbReference>
<protein>
    <submittedName>
        <fullName evidence="1">Uncharacterized protein</fullName>
    </submittedName>
</protein>
<keyword evidence="2" id="KW-1185">Reference proteome</keyword>
<name>A0A0R3M5J3_9BRAD</name>
<dbReference type="OrthoDB" id="9803878at2"/>
<accession>A0A0R3M5J3</accession>
<reference evidence="1 2" key="1">
    <citation type="submission" date="2014-03" db="EMBL/GenBank/DDBJ databases">
        <title>Bradyrhizobium valentinum sp. nov., isolated from effective nodules of Lupinus mariae-josephae, a lupine endemic of basic-lime soils in Eastern Spain.</title>
        <authorList>
            <person name="Duran D."/>
            <person name="Rey L."/>
            <person name="Navarro A."/>
            <person name="Busquets A."/>
            <person name="Imperial J."/>
            <person name="Ruiz-Argueso T."/>
        </authorList>
    </citation>
    <scope>NUCLEOTIDE SEQUENCE [LARGE SCALE GENOMIC DNA]</scope>
    <source>
        <strain evidence="1 2">PAC68</strain>
    </source>
</reference>
<gene>
    <name evidence="1" type="ORF">CQ12_32220</name>
</gene>
<dbReference type="RefSeq" id="WP_057833656.1">
    <property type="nucleotide sequence ID" value="NZ_LLXZ01000009.1"/>
</dbReference>
<sequence length="113" mass="12757">MREVAYATLSDRIGGHERMNLTLKKRSDTSAPLQQPAAQDRFDVSVGEFNTVQYRDAARDARHEVSHRIQHEHHAAAAGWIEPAYPFHNRDQSSQHAIASVGTQAKYQSLYPC</sequence>
<proteinExistence type="predicted"/>
<evidence type="ECO:0000313" key="2">
    <source>
        <dbReference type="Proteomes" id="UP000050863"/>
    </source>
</evidence>
<comment type="caution">
    <text evidence="1">The sequence shown here is derived from an EMBL/GenBank/DDBJ whole genome shotgun (WGS) entry which is preliminary data.</text>
</comment>
<dbReference type="Proteomes" id="UP000050863">
    <property type="component" value="Unassembled WGS sequence"/>
</dbReference>
<dbReference type="AlphaFoldDB" id="A0A0R3M5J3"/>
<organism evidence="1 2">
    <name type="scientific">Bradyrhizobium jicamae</name>
    <dbReference type="NCBI Taxonomy" id="280332"/>
    <lineage>
        <taxon>Bacteria</taxon>
        <taxon>Pseudomonadati</taxon>
        <taxon>Pseudomonadota</taxon>
        <taxon>Alphaproteobacteria</taxon>
        <taxon>Hyphomicrobiales</taxon>
        <taxon>Nitrobacteraceae</taxon>
        <taxon>Bradyrhizobium</taxon>
    </lineage>
</organism>